<name>A0A437QZ70_9PROT</name>
<comment type="subcellular location">
    <subcellularLocation>
        <location evidence="4">Cytoplasm</location>
    </subcellularLocation>
</comment>
<dbReference type="GO" id="GO:0071596">
    <property type="term" value="P:ubiquitin-dependent protein catabolic process via the N-end rule pathway"/>
    <property type="evidence" value="ECO:0007669"/>
    <property type="project" value="InterPro"/>
</dbReference>
<dbReference type="EMBL" id="SADE01000001">
    <property type="protein sequence ID" value="RVU39808.1"/>
    <property type="molecule type" value="Genomic_DNA"/>
</dbReference>
<organism evidence="7 8">
    <name type="scientific">Hwanghaeella grinnelliae</name>
    <dbReference type="NCBI Taxonomy" id="2500179"/>
    <lineage>
        <taxon>Bacteria</taxon>
        <taxon>Pseudomonadati</taxon>
        <taxon>Pseudomonadota</taxon>
        <taxon>Alphaproteobacteria</taxon>
        <taxon>Rhodospirillales</taxon>
        <taxon>Rhodospirillaceae</taxon>
        <taxon>Hwanghaeella</taxon>
    </lineage>
</organism>
<dbReference type="HAMAP" id="MF_00689">
    <property type="entry name" value="Bpt"/>
    <property type="match status" value="1"/>
</dbReference>
<dbReference type="InterPro" id="IPR030700">
    <property type="entry name" value="N-end_Aminoacyl_Trfase"/>
</dbReference>
<comment type="catalytic activity">
    <reaction evidence="4">
        <text>N-terminal L-glutamyl-[protein] + L-leucyl-tRNA(Leu) = N-terminal L-leucyl-L-glutamyl-[protein] + tRNA(Leu) + H(+)</text>
        <dbReference type="Rhea" id="RHEA:50412"/>
        <dbReference type="Rhea" id="RHEA-COMP:9613"/>
        <dbReference type="Rhea" id="RHEA-COMP:9622"/>
        <dbReference type="Rhea" id="RHEA-COMP:12664"/>
        <dbReference type="Rhea" id="RHEA-COMP:12668"/>
        <dbReference type="ChEBI" id="CHEBI:15378"/>
        <dbReference type="ChEBI" id="CHEBI:64721"/>
        <dbReference type="ChEBI" id="CHEBI:78442"/>
        <dbReference type="ChEBI" id="CHEBI:78494"/>
        <dbReference type="ChEBI" id="CHEBI:133041"/>
        <dbReference type="EC" id="2.3.2.29"/>
    </reaction>
</comment>
<evidence type="ECO:0000256" key="3">
    <source>
        <dbReference type="ARBA" id="ARBA00023315"/>
    </source>
</evidence>
<dbReference type="EC" id="2.3.2.29" evidence="4"/>
<evidence type="ECO:0000256" key="4">
    <source>
        <dbReference type="HAMAP-Rule" id="MF_00689"/>
    </source>
</evidence>
<dbReference type="Proteomes" id="UP000287447">
    <property type="component" value="Unassembled WGS sequence"/>
</dbReference>
<keyword evidence="1 4" id="KW-0963">Cytoplasm</keyword>
<dbReference type="Pfam" id="PF04376">
    <property type="entry name" value="ATE_N"/>
    <property type="match status" value="1"/>
</dbReference>
<reference evidence="8" key="1">
    <citation type="submission" date="2019-01" db="EMBL/GenBank/DDBJ databases">
        <title>Gri0909 isolated from a small marine red alga.</title>
        <authorList>
            <person name="Kim J."/>
            <person name="Jeong S.E."/>
            <person name="Jeon C.O."/>
        </authorList>
    </citation>
    <scope>NUCLEOTIDE SEQUENCE [LARGE SCALE GENOMIC DNA]</scope>
    <source>
        <strain evidence="8">Gri0909</strain>
    </source>
</reference>
<dbReference type="Gene3D" id="3.40.630.30">
    <property type="match status" value="1"/>
</dbReference>
<comment type="function">
    <text evidence="4">Functions in the N-end rule pathway of protein degradation where it conjugates Leu from its aminoacyl-tRNA to the N-termini of proteins containing an N-terminal aspartate or glutamate.</text>
</comment>
<accession>A0A437QZ70</accession>
<dbReference type="NCBIfam" id="NF002343">
    <property type="entry name" value="PRK01305.1-4"/>
    <property type="match status" value="1"/>
</dbReference>
<dbReference type="OrthoDB" id="9782022at2"/>
<dbReference type="Pfam" id="PF04377">
    <property type="entry name" value="ATE_C"/>
    <property type="match status" value="1"/>
</dbReference>
<feature type="domain" description="N-end aminoacyl transferase N-terminal" evidence="5">
    <location>
        <begin position="2"/>
        <end position="71"/>
    </location>
</feature>
<dbReference type="SUPFAM" id="SSF55729">
    <property type="entry name" value="Acyl-CoA N-acyltransferases (Nat)"/>
    <property type="match status" value="1"/>
</dbReference>
<keyword evidence="3 4" id="KW-0012">Acyltransferase</keyword>
<dbReference type="PIRSF" id="PIRSF037208">
    <property type="entry name" value="ATE_pro_prd"/>
    <property type="match status" value="1"/>
</dbReference>
<dbReference type="GO" id="GO:0005737">
    <property type="term" value="C:cytoplasm"/>
    <property type="evidence" value="ECO:0007669"/>
    <property type="project" value="UniProtKB-SubCell"/>
</dbReference>
<evidence type="ECO:0000313" key="7">
    <source>
        <dbReference type="EMBL" id="RVU39808.1"/>
    </source>
</evidence>
<evidence type="ECO:0000259" key="6">
    <source>
        <dbReference type="Pfam" id="PF04377"/>
    </source>
</evidence>
<dbReference type="PANTHER" id="PTHR21367:SF1">
    <property type="entry name" value="ARGINYL-TRNA--PROTEIN TRANSFERASE 1"/>
    <property type="match status" value="1"/>
</dbReference>
<dbReference type="InterPro" id="IPR007471">
    <property type="entry name" value="N-end_Aminoacyl_Trfase_N"/>
</dbReference>
<comment type="similarity">
    <text evidence="4">Belongs to the R-transferase family. Bpt subfamily.</text>
</comment>
<sequence>MTCPYLPGRMEQQLFTELSGPSAQNVFERLGEAGFRRSHHIMYRPVCTGCNSCIPVRIVASEFDFTRSWRRVLKTNDDLTAQDIGARVSEEQFDLFRRYVESRHGDGDMANMTARDYVNLVTASPVDTGLVEFRTPDGKLVAACLTDKLRDGFSAVYSFFEPDMNSRSLGSHMILWLVQEARRQGLRHVYLGFWIDDSQKMAYKRRFSPLEVFGPAGWHAAETPEEPPRS</sequence>
<evidence type="ECO:0000313" key="8">
    <source>
        <dbReference type="Proteomes" id="UP000287447"/>
    </source>
</evidence>
<evidence type="ECO:0000256" key="1">
    <source>
        <dbReference type="ARBA" id="ARBA00022490"/>
    </source>
</evidence>
<gene>
    <name evidence="4" type="primary">bpt</name>
    <name evidence="7" type="ORF">EOI86_07995</name>
</gene>
<dbReference type="InterPro" id="IPR007472">
    <property type="entry name" value="N-end_Aminoacyl_Trfase_C"/>
</dbReference>
<comment type="caution">
    <text evidence="7">The sequence shown here is derived from an EMBL/GenBank/DDBJ whole genome shotgun (WGS) entry which is preliminary data.</text>
</comment>
<dbReference type="PANTHER" id="PTHR21367">
    <property type="entry name" value="ARGININE-TRNA-PROTEIN TRANSFERASE 1"/>
    <property type="match status" value="1"/>
</dbReference>
<dbReference type="InterPro" id="IPR016181">
    <property type="entry name" value="Acyl_CoA_acyltransferase"/>
</dbReference>
<dbReference type="NCBIfam" id="NF002342">
    <property type="entry name" value="PRK01305.1-3"/>
    <property type="match status" value="1"/>
</dbReference>
<dbReference type="GO" id="GO:0008914">
    <property type="term" value="F:leucyl-tRNA--protein transferase activity"/>
    <property type="evidence" value="ECO:0007669"/>
    <property type="project" value="UniProtKB-UniRule"/>
</dbReference>
<comment type="catalytic activity">
    <reaction evidence="4">
        <text>N-terminal L-aspartyl-[protein] + L-leucyl-tRNA(Leu) = N-terminal L-leucyl-L-aspartyl-[protein] + tRNA(Leu) + H(+)</text>
        <dbReference type="Rhea" id="RHEA:50420"/>
        <dbReference type="Rhea" id="RHEA-COMP:9613"/>
        <dbReference type="Rhea" id="RHEA-COMP:9622"/>
        <dbReference type="Rhea" id="RHEA-COMP:12669"/>
        <dbReference type="Rhea" id="RHEA-COMP:12674"/>
        <dbReference type="ChEBI" id="CHEBI:15378"/>
        <dbReference type="ChEBI" id="CHEBI:64720"/>
        <dbReference type="ChEBI" id="CHEBI:78442"/>
        <dbReference type="ChEBI" id="CHEBI:78494"/>
        <dbReference type="ChEBI" id="CHEBI:133042"/>
        <dbReference type="EC" id="2.3.2.29"/>
    </reaction>
</comment>
<dbReference type="NCBIfam" id="NF002346">
    <property type="entry name" value="PRK01305.2-3"/>
    <property type="match status" value="1"/>
</dbReference>
<keyword evidence="2 4" id="KW-0808">Transferase</keyword>
<proteinExistence type="inferred from homology"/>
<dbReference type="AlphaFoldDB" id="A0A437QZ70"/>
<dbReference type="InterPro" id="IPR017138">
    <property type="entry name" value="Asp_Glu_LeuTrfase"/>
</dbReference>
<feature type="domain" description="N-end rule aminoacyl transferase C-terminal" evidence="6">
    <location>
        <begin position="91"/>
        <end position="213"/>
    </location>
</feature>
<dbReference type="GO" id="GO:0004057">
    <property type="term" value="F:arginyl-tRNA--protein transferase activity"/>
    <property type="evidence" value="ECO:0007669"/>
    <property type="project" value="InterPro"/>
</dbReference>
<evidence type="ECO:0000259" key="5">
    <source>
        <dbReference type="Pfam" id="PF04376"/>
    </source>
</evidence>
<evidence type="ECO:0000256" key="2">
    <source>
        <dbReference type="ARBA" id="ARBA00022679"/>
    </source>
</evidence>
<protein>
    <recommendedName>
        <fullName evidence="4">Aspartate/glutamate leucyltransferase</fullName>
        <ecNumber evidence="4">2.3.2.29</ecNumber>
    </recommendedName>
</protein>
<keyword evidence="8" id="KW-1185">Reference proteome</keyword>